<dbReference type="AlphaFoldDB" id="A0A978UKT0"/>
<name>A0A978UKT0_ZIZJJ</name>
<dbReference type="Proteomes" id="UP000813462">
    <property type="component" value="Unassembled WGS sequence"/>
</dbReference>
<proteinExistence type="predicted"/>
<dbReference type="EMBL" id="JAEACU010000010">
    <property type="protein sequence ID" value="KAH7515432.1"/>
    <property type="molecule type" value="Genomic_DNA"/>
</dbReference>
<comment type="caution">
    <text evidence="1">The sequence shown here is derived from an EMBL/GenBank/DDBJ whole genome shotgun (WGS) entry which is preliminary data.</text>
</comment>
<gene>
    <name evidence="1" type="ORF">FEM48_Zijuj10G0025700</name>
</gene>
<organism evidence="1 2">
    <name type="scientific">Ziziphus jujuba var. spinosa</name>
    <dbReference type="NCBI Taxonomy" id="714518"/>
    <lineage>
        <taxon>Eukaryota</taxon>
        <taxon>Viridiplantae</taxon>
        <taxon>Streptophyta</taxon>
        <taxon>Embryophyta</taxon>
        <taxon>Tracheophyta</taxon>
        <taxon>Spermatophyta</taxon>
        <taxon>Magnoliopsida</taxon>
        <taxon>eudicotyledons</taxon>
        <taxon>Gunneridae</taxon>
        <taxon>Pentapetalae</taxon>
        <taxon>rosids</taxon>
        <taxon>fabids</taxon>
        <taxon>Rosales</taxon>
        <taxon>Rhamnaceae</taxon>
        <taxon>Paliureae</taxon>
        <taxon>Ziziphus</taxon>
    </lineage>
</organism>
<accession>A0A978UKT0</accession>
<protein>
    <submittedName>
        <fullName evidence="1">Uncharacterized protein</fullName>
    </submittedName>
</protein>
<dbReference type="Gene3D" id="1.10.510.10">
    <property type="entry name" value="Transferase(Phosphotransferase) domain 1"/>
    <property type="match status" value="1"/>
</dbReference>
<dbReference type="PANTHER" id="PTHR27006:SF606">
    <property type="entry name" value="INTERLEUKIN-1 RECEPTOR-ASSOCIATED KINASE 4"/>
    <property type="match status" value="1"/>
</dbReference>
<evidence type="ECO:0000313" key="2">
    <source>
        <dbReference type="Proteomes" id="UP000813462"/>
    </source>
</evidence>
<reference evidence="1" key="1">
    <citation type="journal article" date="2021" name="Front. Plant Sci.">
        <title>Chromosome-Scale Genome Assembly for Chinese Sour Jujube and Insights Into Its Genome Evolution and Domestication Signature.</title>
        <authorList>
            <person name="Shen L.-Y."/>
            <person name="Luo H."/>
            <person name="Wang X.-L."/>
            <person name="Wang X.-M."/>
            <person name="Qiu X.-J."/>
            <person name="Liu H."/>
            <person name="Zhou S.-S."/>
            <person name="Jia K.-H."/>
            <person name="Nie S."/>
            <person name="Bao Y.-T."/>
            <person name="Zhang R.-G."/>
            <person name="Yun Q.-Z."/>
            <person name="Chai Y.-H."/>
            <person name="Lu J.-Y."/>
            <person name="Li Y."/>
            <person name="Zhao S.-W."/>
            <person name="Mao J.-F."/>
            <person name="Jia S.-G."/>
            <person name="Mao Y.-M."/>
        </authorList>
    </citation>
    <scope>NUCLEOTIDE SEQUENCE</scope>
    <source>
        <strain evidence="1">AT0</strain>
        <tissue evidence="1">Leaf</tissue>
    </source>
</reference>
<dbReference type="PANTHER" id="PTHR27006">
    <property type="entry name" value="PROMASTIGOTE SURFACE ANTIGEN PROTEIN PSA"/>
    <property type="match status" value="1"/>
</dbReference>
<evidence type="ECO:0000313" key="1">
    <source>
        <dbReference type="EMBL" id="KAH7515432.1"/>
    </source>
</evidence>
<sequence length="105" mass="11680">MIWELWKEGRVLDIVDPILRQPFSAQKEISKCIPIGLLCVQEGAIDRPTMSTVIFMLANETNLPPPNTPAFIFQQKTSYDGDSSTSRSGQALSLNSITITKLEAR</sequence>